<reference evidence="3" key="1">
    <citation type="journal article" date="2023" name="Mol. Phylogenet. Evol.">
        <title>Genome-scale phylogeny and comparative genomics of the fungal order Sordariales.</title>
        <authorList>
            <person name="Hensen N."/>
            <person name="Bonometti L."/>
            <person name="Westerberg I."/>
            <person name="Brannstrom I.O."/>
            <person name="Guillou S."/>
            <person name="Cros-Aarteil S."/>
            <person name="Calhoun S."/>
            <person name="Haridas S."/>
            <person name="Kuo A."/>
            <person name="Mondo S."/>
            <person name="Pangilinan J."/>
            <person name="Riley R."/>
            <person name="LaButti K."/>
            <person name="Andreopoulos B."/>
            <person name="Lipzen A."/>
            <person name="Chen C."/>
            <person name="Yan M."/>
            <person name="Daum C."/>
            <person name="Ng V."/>
            <person name="Clum A."/>
            <person name="Steindorff A."/>
            <person name="Ohm R.A."/>
            <person name="Martin F."/>
            <person name="Silar P."/>
            <person name="Natvig D.O."/>
            <person name="Lalanne C."/>
            <person name="Gautier V."/>
            <person name="Ament-Velasquez S.L."/>
            <person name="Kruys A."/>
            <person name="Hutchinson M.I."/>
            <person name="Powell A.J."/>
            <person name="Barry K."/>
            <person name="Miller A.N."/>
            <person name="Grigoriev I.V."/>
            <person name="Debuchy R."/>
            <person name="Gladieux P."/>
            <person name="Hiltunen Thoren M."/>
            <person name="Johannesson H."/>
        </authorList>
    </citation>
    <scope>NUCLEOTIDE SEQUENCE</scope>
    <source>
        <strain evidence="3">CBS 141.50</strain>
    </source>
</reference>
<name>A0AAN6V1Q1_9PEZI</name>
<sequence>MSDNPSTLLTLAIVIPSIITFASLLIWILRPSAGSSSSPSRSTLSPPASPRPSRPRPNSGREEISRSSPRQQRPRTRIEIKREEAIERSRIKVERHLRREREREIEQKRELEEQRQRQRGQGRERNQEEGARNGDIVSDTDTMETHRGGSRTTFSRPTAIFGVDSNTTSSTPIELKSLKPPPASANDGAIITPSVGLDADTSTNLDPTTLPEPQSTFLPDSTASHDINTPTSTPPCSPTLPQPRDSPAMTPSAFLADQLNETHSDERRANKAKKNGRGKRR</sequence>
<keyword evidence="2" id="KW-0472">Membrane</keyword>
<dbReference type="GeneID" id="87817788"/>
<feature type="compositionally biased region" description="Low complexity" evidence="1">
    <location>
        <begin position="32"/>
        <end position="46"/>
    </location>
</feature>
<feature type="region of interest" description="Disordered" evidence="1">
    <location>
        <begin position="32"/>
        <end position="85"/>
    </location>
</feature>
<protein>
    <submittedName>
        <fullName evidence="3">Uncharacterized protein</fullName>
    </submittedName>
</protein>
<feature type="compositionally biased region" description="Pro residues" evidence="1">
    <location>
        <begin position="232"/>
        <end position="241"/>
    </location>
</feature>
<dbReference type="EMBL" id="MU853597">
    <property type="protein sequence ID" value="KAK4142455.1"/>
    <property type="molecule type" value="Genomic_DNA"/>
</dbReference>
<feature type="compositionally biased region" description="Basic and acidic residues" evidence="1">
    <location>
        <begin position="76"/>
        <end position="85"/>
    </location>
</feature>
<dbReference type="Proteomes" id="UP001302676">
    <property type="component" value="Unassembled WGS sequence"/>
</dbReference>
<proteinExistence type="predicted"/>
<evidence type="ECO:0000313" key="3">
    <source>
        <dbReference type="EMBL" id="KAK4142455.1"/>
    </source>
</evidence>
<organism evidence="3 4">
    <name type="scientific">Dichotomopilus funicola</name>
    <dbReference type="NCBI Taxonomy" id="1934379"/>
    <lineage>
        <taxon>Eukaryota</taxon>
        <taxon>Fungi</taxon>
        <taxon>Dikarya</taxon>
        <taxon>Ascomycota</taxon>
        <taxon>Pezizomycotina</taxon>
        <taxon>Sordariomycetes</taxon>
        <taxon>Sordariomycetidae</taxon>
        <taxon>Sordariales</taxon>
        <taxon>Chaetomiaceae</taxon>
        <taxon>Dichotomopilus</taxon>
    </lineage>
</organism>
<feature type="compositionally biased region" description="Polar residues" evidence="1">
    <location>
        <begin position="200"/>
        <end position="228"/>
    </location>
</feature>
<comment type="caution">
    <text evidence="3">The sequence shown here is derived from an EMBL/GenBank/DDBJ whole genome shotgun (WGS) entry which is preliminary data.</text>
</comment>
<accession>A0AAN6V1Q1</accession>
<keyword evidence="2" id="KW-0812">Transmembrane</keyword>
<keyword evidence="4" id="KW-1185">Reference proteome</keyword>
<feature type="compositionally biased region" description="Basic and acidic residues" evidence="1">
    <location>
        <begin position="108"/>
        <end position="132"/>
    </location>
</feature>
<feature type="compositionally biased region" description="Basic residues" evidence="1">
    <location>
        <begin position="270"/>
        <end position="281"/>
    </location>
</feature>
<feature type="region of interest" description="Disordered" evidence="1">
    <location>
        <begin position="108"/>
        <end position="281"/>
    </location>
</feature>
<keyword evidence="2" id="KW-1133">Transmembrane helix</keyword>
<dbReference type="RefSeq" id="XP_062635826.1">
    <property type="nucleotide sequence ID" value="XM_062781175.1"/>
</dbReference>
<evidence type="ECO:0000256" key="1">
    <source>
        <dbReference type="SAM" id="MobiDB-lite"/>
    </source>
</evidence>
<reference evidence="3" key="2">
    <citation type="submission" date="2023-05" db="EMBL/GenBank/DDBJ databases">
        <authorList>
            <consortium name="Lawrence Berkeley National Laboratory"/>
            <person name="Steindorff A."/>
            <person name="Hensen N."/>
            <person name="Bonometti L."/>
            <person name="Westerberg I."/>
            <person name="Brannstrom I.O."/>
            <person name="Guillou S."/>
            <person name="Cros-Aarteil S."/>
            <person name="Calhoun S."/>
            <person name="Haridas S."/>
            <person name="Kuo A."/>
            <person name="Mondo S."/>
            <person name="Pangilinan J."/>
            <person name="Riley R."/>
            <person name="Labutti K."/>
            <person name="Andreopoulos B."/>
            <person name="Lipzen A."/>
            <person name="Chen C."/>
            <person name="Yanf M."/>
            <person name="Daum C."/>
            <person name="Ng V."/>
            <person name="Clum A."/>
            <person name="Ohm R."/>
            <person name="Martin F."/>
            <person name="Silar P."/>
            <person name="Natvig D."/>
            <person name="Lalanne C."/>
            <person name="Gautier V."/>
            <person name="Ament-Velasquez S.L."/>
            <person name="Kruys A."/>
            <person name="Hutchinson M.I."/>
            <person name="Powell A.J."/>
            <person name="Barry K."/>
            <person name="Miller A.N."/>
            <person name="Grigoriev I.V."/>
            <person name="Debuchy R."/>
            <person name="Gladieux P."/>
            <person name="Thoren M.H."/>
            <person name="Johannesson H."/>
        </authorList>
    </citation>
    <scope>NUCLEOTIDE SEQUENCE</scope>
    <source>
        <strain evidence="3">CBS 141.50</strain>
    </source>
</reference>
<feature type="compositionally biased region" description="Basic and acidic residues" evidence="1">
    <location>
        <begin position="260"/>
        <end position="269"/>
    </location>
</feature>
<feature type="transmembrane region" description="Helical" evidence="2">
    <location>
        <begin position="6"/>
        <end position="29"/>
    </location>
</feature>
<evidence type="ECO:0000313" key="4">
    <source>
        <dbReference type="Proteomes" id="UP001302676"/>
    </source>
</evidence>
<evidence type="ECO:0000256" key="2">
    <source>
        <dbReference type="SAM" id="Phobius"/>
    </source>
</evidence>
<dbReference type="AlphaFoldDB" id="A0AAN6V1Q1"/>
<gene>
    <name evidence="3" type="ORF">C8A04DRAFT_29904</name>
</gene>